<dbReference type="SUPFAM" id="SSF49313">
    <property type="entry name" value="Cadherin-like"/>
    <property type="match status" value="4"/>
</dbReference>
<dbReference type="AlphaFoldDB" id="A0A5J4NFL9"/>
<dbReference type="CDD" id="cd11304">
    <property type="entry name" value="Cadherin_repeat"/>
    <property type="match status" value="5"/>
</dbReference>
<keyword evidence="6" id="KW-0472">Membrane</keyword>
<feature type="domain" description="Cadherin" evidence="9">
    <location>
        <begin position="776"/>
        <end position="916"/>
    </location>
</feature>
<dbReference type="GO" id="GO:0005886">
    <property type="term" value="C:plasma membrane"/>
    <property type="evidence" value="ECO:0007669"/>
    <property type="project" value="InterPro"/>
</dbReference>
<keyword evidence="2" id="KW-0812">Transmembrane</keyword>
<evidence type="ECO:0000256" key="2">
    <source>
        <dbReference type="ARBA" id="ARBA00022692"/>
    </source>
</evidence>
<dbReference type="EMBL" id="QNGE01003190">
    <property type="protein sequence ID" value="KAA3674386.1"/>
    <property type="molecule type" value="Genomic_DNA"/>
</dbReference>
<evidence type="ECO:0000256" key="3">
    <source>
        <dbReference type="ARBA" id="ARBA00022737"/>
    </source>
</evidence>
<evidence type="ECO:0000313" key="10">
    <source>
        <dbReference type="EMBL" id="KAA3674386.1"/>
    </source>
</evidence>
<keyword evidence="4 8" id="KW-0106">Calcium</keyword>
<dbReference type="GO" id="GO:0007156">
    <property type="term" value="P:homophilic cell adhesion via plasma membrane adhesion molecules"/>
    <property type="evidence" value="ECO:0007669"/>
    <property type="project" value="InterPro"/>
</dbReference>
<dbReference type="InterPro" id="IPR020894">
    <property type="entry name" value="Cadherin_CS"/>
</dbReference>
<feature type="domain" description="Cadherin" evidence="9">
    <location>
        <begin position="443"/>
        <end position="612"/>
    </location>
</feature>
<dbReference type="Gene3D" id="2.60.40.60">
    <property type="entry name" value="Cadherins"/>
    <property type="match status" value="6"/>
</dbReference>
<evidence type="ECO:0000256" key="4">
    <source>
        <dbReference type="ARBA" id="ARBA00022837"/>
    </source>
</evidence>
<dbReference type="InterPro" id="IPR050174">
    <property type="entry name" value="Protocadherin/Cadherin-CA"/>
</dbReference>
<evidence type="ECO:0000256" key="1">
    <source>
        <dbReference type="ARBA" id="ARBA00004167"/>
    </source>
</evidence>
<reference evidence="10 11" key="1">
    <citation type="journal article" date="2019" name="Gigascience">
        <title>Whole-genome sequence of the oriental lung fluke Paragonimus westermani.</title>
        <authorList>
            <person name="Oey H."/>
            <person name="Zakrzewski M."/>
            <person name="Narain K."/>
            <person name="Devi K.R."/>
            <person name="Agatsuma T."/>
            <person name="Nawaratna S."/>
            <person name="Gobert G.N."/>
            <person name="Jones M.K."/>
            <person name="Ragan M.A."/>
            <person name="McManus D.P."/>
            <person name="Krause L."/>
        </authorList>
    </citation>
    <scope>NUCLEOTIDE SEQUENCE [LARGE SCALE GENOMIC DNA]</scope>
    <source>
        <strain evidence="10 11">IND2009</strain>
    </source>
</reference>
<organism evidence="10 11">
    <name type="scientific">Paragonimus westermani</name>
    <dbReference type="NCBI Taxonomy" id="34504"/>
    <lineage>
        <taxon>Eukaryota</taxon>
        <taxon>Metazoa</taxon>
        <taxon>Spiralia</taxon>
        <taxon>Lophotrochozoa</taxon>
        <taxon>Platyhelminthes</taxon>
        <taxon>Trematoda</taxon>
        <taxon>Digenea</taxon>
        <taxon>Plagiorchiida</taxon>
        <taxon>Troglotremata</taxon>
        <taxon>Troglotrematidae</taxon>
        <taxon>Paragonimus</taxon>
    </lineage>
</organism>
<evidence type="ECO:0000256" key="8">
    <source>
        <dbReference type="PROSITE-ProRule" id="PRU00043"/>
    </source>
</evidence>
<dbReference type="PRINTS" id="PR00205">
    <property type="entry name" value="CADHERIN"/>
</dbReference>
<comment type="caution">
    <text evidence="10">The sequence shown here is derived from an EMBL/GenBank/DDBJ whole genome shotgun (WGS) entry which is preliminary data.</text>
</comment>
<dbReference type="PANTHER" id="PTHR24028:SF146">
    <property type="entry name" value="CADHERIN 96CB, ISOFORM D-RELATED"/>
    <property type="match status" value="1"/>
</dbReference>
<dbReference type="PROSITE" id="PS50268">
    <property type="entry name" value="CADHERIN_2"/>
    <property type="match status" value="5"/>
</dbReference>
<evidence type="ECO:0000256" key="7">
    <source>
        <dbReference type="ARBA" id="ARBA00023180"/>
    </source>
</evidence>
<evidence type="ECO:0000256" key="6">
    <source>
        <dbReference type="ARBA" id="ARBA00023136"/>
    </source>
</evidence>
<protein>
    <submittedName>
        <fullName evidence="10">Protocadherin delta 1</fullName>
    </submittedName>
</protein>
<keyword evidence="11" id="KW-1185">Reference proteome</keyword>
<feature type="domain" description="Cadherin" evidence="9">
    <location>
        <begin position="197"/>
        <end position="317"/>
    </location>
</feature>
<dbReference type="InterPro" id="IPR002126">
    <property type="entry name" value="Cadherin-like_dom"/>
</dbReference>
<feature type="domain" description="Cadherin" evidence="9">
    <location>
        <begin position="326"/>
        <end position="422"/>
    </location>
</feature>
<feature type="domain" description="Cadherin" evidence="9">
    <location>
        <begin position="612"/>
        <end position="775"/>
    </location>
</feature>
<evidence type="ECO:0000313" key="11">
    <source>
        <dbReference type="Proteomes" id="UP000324629"/>
    </source>
</evidence>
<dbReference type="InterPro" id="IPR015919">
    <property type="entry name" value="Cadherin-like_sf"/>
</dbReference>
<dbReference type="PANTHER" id="PTHR24028">
    <property type="entry name" value="CADHERIN-87A"/>
    <property type="match status" value="1"/>
</dbReference>
<gene>
    <name evidence="10" type="ORF">DEA37_0002256</name>
</gene>
<dbReference type="Proteomes" id="UP000324629">
    <property type="component" value="Unassembled WGS sequence"/>
</dbReference>
<keyword evidence="3" id="KW-0677">Repeat</keyword>
<dbReference type="PROSITE" id="PS00232">
    <property type="entry name" value="CADHERIN_1"/>
    <property type="match status" value="3"/>
</dbReference>
<accession>A0A5J4NFL9</accession>
<dbReference type="Pfam" id="PF00028">
    <property type="entry name" value="Cadherin"/>
    <property type="match status" value="2"/>
</dbReference>
<evidence type="ECO:0000256" key="5">
    <source>
        <dbReference type="ARBA" id="ARBA00022989"/>
    </source>
</evidence>
<proteinExistence type="predicted"/>
<dbReference type="GO" id="GO:0005509">
    <property type="term" value="F:calcium ion binding"/>
    <property type="evidence" value="ECO:0007669"/>
    <property type="project" value="UniProtKB-UniRule"/>
</dbReference>
<dbReference type="SMART" id="SM00112">
    <property type="entry name" value="CA"/>
    <property type="match status" value="5"/>
</dbReference>
<name>A0A5J4NFL9_9TREM</name>
<evidence type="ECO:0000259" key="9">
    <source>
        <dbReference type="PROSITE" id="PS50268"/>
    </source>
</evidence>
<keyword evidence="7" id="KW-0325">Glycoprotein</keyword>
<keyword evidence="5" id="KW-1133">Transmembrane helix</keyword>
<comment type="subcellular location">
    <subcellularLocation>
        <location evidence="1">Membrane</location>
        <topology evidence="1">Single-pass membrane protein</topology>
    </subcellularLocation>
</comment>
<sequence>MLVILLTTYPSNIQPSVQKLEQPIIIDVPEELPRTTLVAEMSGLIGKVIPEWNHLPDKSKWASRMSVKFLEPNTLFYIQFVEPDKHYLRIQSRVDREADCSSSELCCHFGTTRDSADFMKTSTPDKCTFIMLLLVEVPQKLEPGDVESVQRLIPLHIRLLDINDNAPTWKSHSLYSINLQQLNETHNLDAHFMTNINLPKLDIAIAEHTVIGTRVALPLAVDPDAGPENTTASYGIETQTVPEAFILDWQPPSTTSLSMLKTGHGLVLVVNKDLSYDRRKEHHVLVSASDAGVPKRLTGYLLLNISVTDINDHPPAFAKHIDRVWIPEHVEIGTKIYQPAVHDADSSDHFKLTFDFLPSTLVDVRLLFQIDSKTGEVSVIGIVDYEVTHAHHLFIFVSDGKWTDEMQLHVMVINLNDNPPEIQLHSHLAVLRKDVGSYQNGQPSAQLTIAVPENGPPDQMLATLTVTDKDSAAKRRANTYEKTPGIFALDEKDLTDEALLLKRAKSIQPVCSLNTQQLKIEPLRMYHSKQVEDKFRFKITLVGESLDRERQKHLIVNVLCHDQDVQTEETMQDSHKSIASERLKHSRFFGIHTSTATLRIQVLDENDSPPVFVGPRTAKLAEDAPVSSVLLRLQATDADDPHTSAGTSGLRYRLLDDIKLLSAETNLPLNQNELQQSVSINETSLPPRPWFQLNPLSGELRPLVNFDRELIRGALLSIEIRDGADNYPIINKNTMNNDKSVVTRAKAPFVHATSNRINITILIEITDANDCSPKFSQQLYEFNVSEDTRPPSKVGKVTVIDCDVDSQNRELEYWLQANVQSMELSSESFGQQKSVVAQLNSWFSVSKSGDVFLRTPHFSTLSQSDLSSNLVSPLDRERNELIVMDIFARDSGTPSLTGSAQLLIRVLDVNDHAPEWEFPRPQRRIVNLSADTAIGNGVAQVPQKQLFRNEIIYRITDLDLNELNVDEVTLETGRFISLLHSESPCIAKIVNSFLRYSTWSALFQK</sequence>